<evidence type="ECO:0000313" key="10">
    <source>
        <dbReference type="EMBL" id="MST91591.1"/>
    </source>
</evidence>
<dbReference type="Proteomes" id="UP000431913">
    <property type="component" value="Unassembled WGS sequence"/>
</dbReference>
<sequence length="203" mass="22123">MIEVLKALSVFFAYAVMAVFAQNAVFTRALGVSRLVKLVDDTTVDSLTFGALLCAVQLISAPLGYFVNLWLAQYPYRMYIRPLVMVLCSTVAFFIVLLVVVVFFRLHGAREIVAVLPMATFNTCILGTLFISTIQSFSLVQTMGFALGSGVGYVLAVQVVTEGQRKLQSDAVPATFRGLPITLLYIGILALAIYGFTGHMLAF</sequence>
<gene>
    <name evidence="9" type="ORF">ASJ35_13020</name>
    <name evidence="10" type="ORF">FYJ76_06495</name>
    <name evidence="12" type="ORF">GMD52_01295</name>
    <name evidence="11" type="ORF">GMD59_02375</name>
    <name evidence="8" type="ORF">TQ39_08150</name>
</gene>
<evidence type="ECO:0000313" key="9">
    <source>
        <dbReference type="EMBL" id="KUE75560.1"/>
    </source>
</evidence>
<dbReference type="PANTHER" id="PTHR30335">
    <property type="entry name" value="INTEGRAL MEMBRANE PROTEIN OF SOXR-REDUCING COMPLEX"/>
    <property type="match status" value="1"/>
</dbReference>
<dbReference type="Proteomes" id="UP000449193">
    <property type="component" value="Unassembled WGS sequence"/>
</dbReference>
<reference evidence="10 15" key="4">
    <citation type="submission" date="2019-08" db="EMBL/GenBank/DDBJ databases">
        <title>In-depth cultivation of the pig gut microbiome towards novel bacterial diversity and tailored functional studies.</title>
        <authorList>
            <person name="Wylensek D."/>
            <person name="Hitch T.C.A."/>
            <person name="Clavel T."/>
        </authorList>
    </citation>
    <scope>NUCLEOTIDE SEQUENCE [LARGE SCALE GENOMIC DNA]</scope>
    <source>
        <strain evidence="10 15">WCA3-601-WT-6J</strain>
    </source>
</reference>
<evidence type="ECO:0000313" key="13">
    <source>
        <dbReference type="Proteomes" id="UP000032483"/>
    </source>
</evidence>
<comment type="subcellular location">
    <subcellularLocation>
        <location evidence="1">Endomembrane system</location>
        <topology evidence="1">Multi-pass membrane protein</topology>
    </subcellularLocation>
</comment>
<dbReference type="GO" id="GO:0005886">
    <property type="term" value="C:plasma membrane"/>
    <property type="evidence" value="ECO:0007669"/>
    <property type="project" value="TreeGrafter"/>
</dbReference>
<evidence type="ECO:0000313" key="14">
    <source>
        <dbReference type="Proteomes" id="UP000053433"/>
    </source>
</evidence>
<keyword evidence="2" id="KW-0813">Transport</keyword>
<dbReference type="EMBL" id="LMUA01000019">
    <property type="protein sequence ID" value="KUE75560.1"/>
    <property type="molecule type" value="Genomic_DNA"/>
</dbReference>
<evidence type="ECO:0000313" key="8">
    <source>
        <dbReference type="EMBL" id="KJF40133.1"/>
    </source>
</evidence>
<evidence type="ECO:0000313" key="17">
    <source>
        <dbReference type="Proteomes" id="UP000472755"/>
    </source>
</evidence>
<feature type="transmembrane region" description="Helical" evidence="7">
    <location>
        <begin position="83"/>
        <end position="106"/>
    </location>
</feature>
<reference evidence="8" key="1">
    <citation type="submission" date="2015-02" db="EMBL/GenBank/DDBJ databases">
        <title>A novel member of the family Ruminococcaceae isolated from human feces.</title>
        <authorList>
            <person name="Shkoporov A.N."/>
            <person name="Chaplin A.V."/>
            <person name="Motuzova O.V."/>
            <person name="Kafarskaia L.I."/>
            <person name="Khokhlova E.V."/>
            <person name="Efimov B.A."/>
        </authorList>
    </citation>
    <scope>NUCLEOTIDE SEQUENCE [LARGE SCALE GENOMIC DNA]</scope>
    <source>
        <strain evidence="8">585-1</strain>
    </source>
</reference>
<reference evidence="9 14" key="2">
    <citation type="submission" date="2015-10" db="EMBL/GenBank/DDBJ databases">
        <title>A novel member of the family Ruminococcaceae isolated from human faeces.</title>
        <authorList>
            <person name="Shkoporov A.N."/>
            <person name="Chaplin A.V."/>
            <person name="Motuzova O.V."/>
            <person name="Kafarskaia L.I."/>
            <person name="Efimov B.A."/>
        </authorList>
    </citation>
    <scope>NUCLEOTIDE SEQUENCE [LARGE SCALE GENOMIC DNA]</scope>
    <source>
        <strain evidence="9 14">668</strain>
    </source>
</reference>
<evidence type="ECO:0000256" key="4">
    <source>
        <dbReference type="ARBA" id="ARBA00022967"/>
    </source>
</evidence>
<dbReference type="EMBL" id="JXXK01000009">
    <property type="protein sequence ID" value="KJF40133.1"/>
    <property type="molecule type" value="Genomic_DNA"/>
</dbReference>
<dbReference type="Pfam" id="PF02508">
    <property type="entry name" value="Rnf-Nqr"/>
    <property type="match status" value="1"/>
</dbReference>
<keyword evidence="8" id="KW-0830">Ubiquinone</keyword>
<feature type="transmembrane region" description="Helical" evidence="7">
    <location>
        <begin position="46"/>
        <end position="71"/>
    </location>
</feature>
<dbReference type="EMBL" id="WMZR01000002">
    <property type="protein sequence ID" value="MTS50177.1"/>
    <property type="molecule type" value="Genomic_DNA"/>
</dbReference>
<comment type="caution">
    <text evidence="8">The sequence shown here is derived from an EMBL/GenBank/DDBJ whole genome shotgun (WGS) entry which is preliminary data.</text>
</comment>
<keyword evidence="5 7" id="KW-1133">Transmembrane helix</keyword>
<keyword evidence="13" id="KW-1185">Reference proteome</keyword>
<accession>A0A0D8J2V0</accession>
<feature type="transmembrane region" description="Helical" evidence="7">
    <location>
        <begin position="143"/>
        <end position="161"/>
    </location>
</feature>
<dbReference type="AlphaFoldDB" id="A0A0D8J2V0"/>
<feature type="transmembrane region" description="Helical" evidence="7">
    <location>
        <begin position="181"/>
        <end position="202"/>
    </location>
</feature>
<dbReference type="GO" id="GO:0012505">
    <property type="term" value="C:endomembrane system"/>
    <property type="evidence" value="ECO:0007669"/>
    <property type="project" value="UniProtKB-SubCell"/>
</dbReference>
<reference evidence="16 17" key="3">
    <citation type="journal article" date="2019" name="Nat. Med.">
        <title>A library of human gut bacterial isolates paired with longitudinal multiomics data enables mechanistic microbiome research.</title>
        <authorList>
            <person name="Poyet M."/>
            <person name="Groussin M."/>
            <person name="Gibbons S.M."/>
            <person name="Avila-Pacheco J."/>
            <person name="Jiang X."/>
            <person name="Kearney S.M."/>
            <person name="Perrotta A.R."/>
            <person name="Berdy B."/>
            <person name="Zhao S."/>
            <person name="Lieberman T.D."/>
            <person name="Swanson P.K."/>
            <person name="Smith M."/>
            <person name="Roesemann S."/>
            <person name="Alexander J.E."/>
            <person name="Rich S.A."/>
            <person name="Livny J."/>
            <person name="Vlamakis H."/>
            <person name="Clish C."/>
            <person name="Bullock K."/>
            <person name="Deik A."/>
            <person name="Scott J."/>
            <person name="Pierce K.A."/>
            <person name="Xavier R.J."/>
            <person name="Alm E.J."/>
        </authorList>
    </citation>
    <scope>NUCLEOTIDE SEQUENCE [LARGE SCALE GENOMIC DNA]</scope>
    <source>
        <strain evidence="11 17">BIOML-A4</strain>
        <strain evidence="12 16">BIOML-A7</strain>
    </source>
</reference>
<proteinExistence type="predicted"/>
<dbReference type="InterPro" id="IPR050133">
    <property type="entry name" value="NqrDE/RnfAE_oxidrdctase"/>
</dbReference>
<evidence type="ECO:0000256" key="3">
    <source>
        <dbReference type="ARBA" id="ARBA00022692"/>
    </source>
</evidence>
<name>A0A0D8J2V0_9FIRM</name>
<evidence type="ECO:0000256" key="2">
    <source>
        <dbReference type="ARBA" id="ARBA00022448"/>
    </source>
</evidence>
<feature type="transmembrane region" description="Helical" evidence="7">
    <location>
        <begin position="7"/>
        <end position="26"/>
    </location>
</feature>
<dbReference type="Proteomes" id="UP000053433">
    <property type="component" value="Unassembled WGS sequence"/>
</dbReference>
<evidence type="ECO:0000256" key="5">
    <source>
        <dbReference type="ARBA" id="ARBA00022989"/>
    </source>
</evidence>
<evidence type="ECO:0000256" key="1">
    <source>
        <dbReference type="ARBA" id="ARBA00004127"/>
    </source>
</evidence>
<dbReference type="InterPro" id="IPR003667">
    <property type="entry name" value="NqrDE/RnfAE"/>
</dbReference>
<evidence type="ECO:0000256" key="7">
    <source>
        <dbReference type="SAM" id="Phobius"/>
    </source>
</evidence>
<evidence type="ECO:0000313" key="11">
    <source>
        <dbReference type="EMBL" id="MTS26129.1"/>
    </source>
</evidence>
<evidence type="ECO:0000313" key="15">
    <source>
        <dbReference type="Proteomes" id="UP000431913"/>
    </source>
</evidence>
<dbReference type="Proteomes" id="UP000032483">
    <property type="component" value="Unassembled WGS sequence"/>
</dbReference>
<protein>
    <submittedName>
        <fullName evidence="8">NADH:ubiquinone oxidoreductase, subunit RnfA</fullName>
    </submittedName>
</protein>
<feature type="transmembrane region" description="Helical" evidence="7">
    <location>
        <begin position="112"/>
        <end position="131"/>
    </location>
</feature>
<dbReference type="PANTHER" id="PTHR30335:SF0">
    <property type="entry name" value="ION-TRANSLOCATING OXIDOREDUCTASE COMPLEX SUBUNIT A"/>
    <property type="match status" value="1"/>
</dbReference>
<dbReference type="Proteomes" id="UP000472755">
    <property type="component" value="Unassembled WGS sequence"/>
</dbReference>
<dbReference type="RefSeq" id="WP_009323962.1">
    <property type="nucleotide sequence ID" value="NZ_CAOJUJ010000003.1"/>
</dbReference>
<evidence type="ECO:0000313" key="16">
    <source>
        <dbReference type="Proteomes" id="UP000449193"/>
    </source>
</evidence>
<organism evidence="8 13">
    <name type="scientific">Ruthenibacterium lactatiformans</name>
    <dbReference type="NCBI Taxonomy" id="1550024"/>
    <lineage>
        <taxon>Bacteria</taxon>
        <taxon>Bacillati</taxon>
        <taxon>Bacillota</taxon>
        <taxon>Clostridia</taxon>
        <taxon>Eubacteriales</taxon>
        <taxon>Oscillospiraceae</taxon>
        <taxon>Ruthenibacterium</taxon>
    </lineage>
</organism>
<dbReference type="GeneID" id="42856569"/>
<dbReference type="EMBL" id="WMZU01000002">
    <property type="protein sequence ID" value="MTS26129.1"/>
    <property type="molecule type" value="Genomic_DNA"/>
</dbReference>
<dbReference type="EMBL" id="VUNJ01000005">
    <property type="protein sequence ID" value="MST91591.1"/>
    <property type="molecule type" value="Genomic_DNA"/>
</dbReference>
<evidence type="ECO:0000313" key="12">
    <source>
        <dbReference type="EMBL" id="MTS50177.1"/>
    </source>
</evidence>
<keyword evidence="6 7" id="KW-0472">Membrane</keyword>
<keyword evidence="3 7" id="KW-0812">Transmembrane</keyword>
<accession>A0A0W7TNZ8</accession>
<keyword evidence="4" id="KW-1278">Translocase</keyword>
<evidence type="ECO:0000256" key="6">
    <source>
        <dbReference type="ARBA" id="ARBA00023136"/>
    </source>
</evidence>